<organism evidence="1 2">
    <name type="scientific">Stephania cephalantha</name>
    <dbReference type="NCBI Taxonomy" id="152367"/>
    <lineage>
        <taxon>Eukaryota</taxon>
        <taxon>Viridiplantae</taxon>
        <taxon>Streptophyta</taxon>
        <taxon>Embryophyta</taxon>
        <taxon>Tracheophyta</taxon>
        <taxon>Spermatophyta</taxon>
        <taxon>Magnoliopsida</taxon>
        <taxon>Ranunculales</taxon>
        <taxon>Menispermaceae</taxon>
        <taxon>Menispermoideae</taxon>
        <taxon>Cissampelideae</taxon>
        <taxon>Stephania</taxon>
    </lineage>
</organism>
<dbReference type="AlphaFoldDB" id="A0AAP0JVH3"/>
<accession>A0AAP0JVH3</accession>
<dbReference type="Proteomes" id="UP001419268">
    <property type="component" value="Unassembled WGS sequence"/>
</dbReference>
<sequence length="53" mass="5963">MNETSFSLWCGLKASYIFSVESGSFSIKTKSVEPKIGQQHKHATHDYDVLSNK</sequence>
<evidence type="ECO:0000313" key="1">
    <source>
        <dbReference type="EMBL" id="KAK9140791.1"/>
    </source>
</evidence>
<protein>
    <submittedName>
        <fullName evidence="1">Uncharacterized protein</fullName>
    </submittedName>
</protein>
<reference evidence="1 2" key="1">
    <citation type="submission" date="2024-01" db="EMBL/GenBank/DDBJ databases">
        <title>Genome assemblies of Stephania.</title>
        <authorList>
            <person name="Yang L."/>
        </authorList>
    </citation>
    <scope>NUCLEOTIDE SEQUENCE [LARGE SCALE GENOMIC DNA]</scope>
    <source>
        <strain evidence="1">JXDWG</strain>
        <tissue evidence="1">Leaf</tissue>
    </source>
</reference>
<gene>
    <name evidence="1" type="ORF">Scep_010472</name>
</gene>
<evidence type="ECO:0000313" key="2">
    <source>
        <dbReference type="Proteomes" id="UP001419268"/>
    </source>
</evidence>
<keyword evidence="2" id="KW-1185">Reference proteome</keyword>
<name>A0AAP0JVH3_9MAGN</name>
<comment type="caution">
    <text evidence="1">The sequence shown here is derived from an EMBL/GenBank/DDBJ whole genome shotgun (WGS) entry which is preliminary data.</text>
</comment>
<proteinExistence type="predicted"/>
<dbReference type="EMBL" id="JBBNAG010000004">
    <property type="protein sequence ID" value="KAK9140791.1"/>
    <property type="molecule type" value="Genomic_DNA"/>
</dbReference>